<gene>
    <name evidence="2" type="ORF">ACEZDJ_32095</name>
</gene>
<dbReference type="RefSeq" id="WP_030249517.1">
    <property type="nucleotide sequence ID" value="NZ_JBHEZZ010000025.1"/>
</dbReference>
<comment type="caution">
    <text evidence="2">The sequence shown here is derived from an EMBL/GenBank/DDBJ whole genome shotgun (WGS) entry which is preliminary data.</text>
</comment>
<dbReference type="Proteomes" id="UP001592528">
    <property type="component" value="Unassembled WGS sequence"/>
</dbReference>
<evidence type="ECO:0000259" key="1">
    <source>
        <dbReference type="Pfam" id="PF14606"/>
    </source>
</evidence>
<dbReference type="GO" id="GO:0016787">
    <property type="term" value="F:hydrolase activity"/>
    <property type="evidence" value="ECO:0007669"/>
    <property type="project" value="UniProtKB-KW"/>
</dbReference>
<dbReference type="InterPro" id="IPR013830">
    <property type="entry name" value="SGNH_hydro"/>
</dbReference>
<name>A0ABV6UWU0_9ACTN</name>
<dbReference type="EMBL" id="JBHEZZ010000025">
    <property type="protein sequence ID" value="MFC1405944.1"/>
    <property type="molecule type" value="Genomic_DNA"/>
</dbReference>
<sequence length="372" mass="39702">MGSDTAGATRSFWAAPRVAAALEGVIDLEHGPDGSWFMPWRLPVADLELHHPALVLPAMSACGGRIRVRTEARALRLDAETVRLDGGPDLPGVCDLLIGTSLGADAAPAPGGDRWRRADLGEHGAVFADLPPGDKLLELWLPSLAPVRVRGLRTLDGLPLLPAGPDRRPRWTVYGSSITHGFALPPASPASTWPAVAGRLLGRNVTNLGFGGACLLDPLVARMIGERTTEHITLEIGINIHNTAGLRERTLAPSLHGFLATIRSHQPRVPVTVLGPVHGGEREDSVVACRRNADGSGMEVAGDLTLRQMRRIFEDTVEVLKRRGDRALTWMDGRELFSGEDAAAGGLSDGLHPDVRSQGLMGERYAALEGAR</sequence>
<dbReference type="SUPFAM" id="SSF52266">
    <property type="entry name" value="SGNH hydrolase"/>
    <property type="match status" value="1"/>
</dbReference>
<reference evidence="2 3" key="1">
    <citation type="submission" date="2024-09" db="EMBL/GenBank/DDBJ databases">
        <authorList>
            <person name="Lee S.D."/>
        </authorList>
    </citation>
    <scope>NUCLEOTIDE SEQUENCE [LARGE SCALE GENOMIC DNA]</scope>
    <source>
        <strain evidence="2 3">N1-5</strain>
    </source>
</reference>
<proteinExistence type="predicted"/>
<organism evidence="2 3">
    <name type="scientific">Streptacidiphilus cavernicola</name>
    <dbReference type="NCBI Taxonomy" id="3342716"/>
    <lineage>
        <taxon>Bacteria</taxon>
        <taxon>Bacillati</taxon>
        <taxon>Actinomycetota</taxon>
        <taxon>Actinomycetes</taxon>
        <taxon>Kitasatosporales</taxon>
        <taxon>Streptomycetaceae</taxon>
        <taxon>Streptacidiphilus</taxon>
    </lineage>
</organism>
<accession>A0ABV6UWU0</accession>
<evidence type="ECO:0000313" key="3">
    <source>
        <dbReference type="Proteomes" id="UP001592528"/>
    </source>
</evidence>
<dbReference type="InterPro" id="IPR036514">
    <property type="entry name" value="SGNH_hydro_sf"/>
</dbReference>
<feature type="domain" description="SGNH hydrolase-type esterase" evidence="1">
    <location>
        <begin position="172"/>
        <end position="338"/>
    </location>
</feature>
<dbReference type="Gene3D" id="3.40.50.1110">
    <property type="entry name" value="SGNH hydrolase"/>
    <property type="match status" value="1"/>
</dbReference>
<keyword evidence="3" id="KW-1185">Reference proteome</keyword>
<keyword evidence="2" id="KW-0378">Hydrolase</keyword>
<evidence type="ECO:0000313" key="2">
    <source>
        <dbReference type="EMBL" id="MFC1405944.1"/>
    </source>
</evidence>
<protein>
    <submittedName>
        <fullName evidence="2">SGNH/GDSL hydrolase family protein</fullName>
    </submittedName>
</protein>
<dbReference type="Gene3D" id="2.60.120.260">
    <property type="entry name" value="Galactose-binding domain-like"/>
    <property type="match status" value="1"/>
</dbReference>
<dbReference type="Pfam" id="PF14606">
    <property type="entry name" value="Lipase_GDSL_3"/>
    <property type="match status" value="1"/>
</dbReference>